<dbReference type="Proteomes" id="UP000681722">
    <property type="component" value="Unassembled WGS sequence"/>
</dbReference>
<evidence type="ECO:0000313" key="3">
    <source>
        <dbReference type="EMBL" id="CAF4223006.1"/>
    </source>
</evidence>
<organism evidence="1 5">
    <name type="scientific">Didymodactylos carnosus</name>
    <dbReference type="NCBI Taxonomy" id="1234261"/>
    <lineage>
        <taxon>Eukaryota</taxon>
        <taxon>Metazoa</taxon>
        <taxon>Spiralia</taxon>
        <taxon>Gnathifera</taxon>
        <taxon>Rotifera</taxon>
        <taxon>Eurotatoria</taxon>
        <taxon>Bdelloidea</taxon>
        <taxon>Philodinida</taxon>
        <taxon>Philodinidae</taxon>
        <taxon>Didymodactylos</taxon>
    </lineage>
</organism>
<evidence type="ECO:0000313" key="1">
    <source>
        <dbReference type="EMBL" id="CAF1352110.1"/>
    </source>
</evidence>
<dbReference type="Proteomes" id="UP000682733">
    <property type="component" value="Unassembled WGS sequence"/>
</dbReference>
<dbReference type="InterPro" id="IPR051055">
    <property type="entry name" value="PIF1_helicase"/>
</dbReference>
<name>A0A815HL06_9BILA</name>
<keyword evidence="5" id="KW-1185">Reference proteome</keyword>
<sequence>IILIFVELKTNMRRSKAPKFLGFLNRLRVKSHYDSRTLHIFARNDQMNEHNQKMLKDHCKDIVAISPIKKTSTKSDRITLDILELGIGAEVMITKNSNIPDGFANGSFCTIIAFVYNDDGTTVEKIVLKSHEARVGIEHRQECVHCRELNSICIGRTNVESDENNPMTGRSRFFGQQFPVKLAWAATVDKIQGSSTILRPCEIIQ</sequence>
<dbReference type="InterPro" id="IPR027417">
    <property type="entry name" value="P-loop_NTPase"/>
</dbReference>
<dbReference type="PANTHER" id="PTHR47642">
    <property type="entry name" value="ATP-DEPENDENT DNA HELICASE"/>
    <property type="match status" value="1"/>
</dbReference>
<dbReference type="SUPFAM" id="SSF52540">
    <property type="entry name" value="P-loop containing nucleoside triphosphate hydrolases"/>
    <property type="match status" value="1"/>
</dbReference>
<dbReference type="EMBL" id="CAJOBC010064967">
    <property type="protein sequence ID" value="CAF4223006.1"/>
    <property type="molecule type" value="Genomic_DNA"/>
</dbReference>
<dbReference type="EMBL" id="CAJNOK010047572">
    <property type="protein sequence ID" value="CAF1588335.1"/>
    <property type="molecule type" value="Genomic_DNA"/>
</dbReference>
<evidence type="ECO:0000313" key="5">
    <source>
        <dbReference type="Proteomes" id="UP000663829"/>
    </source>
</evidence>
<gene>
    <name evidence="1" type="ORF">GPM918_LOCUS30963</name>
    <name evidence="2" type="ORF">OVA965_LOCUS41402</name>
    <name evidence="3" type="ORF">SRO942_LOCUS31595</name>
    <name evidence="4" type="ORF">TMI583_LOCUS43041</name>
</gene>
<dbReference type="OrthoDB" id="8957432at2759"/>
<dbReference type="EMBL" id="CAJNOQ010014958">
    <property type="protein sequence ID" value="CAF1352110.1"/>
    <property type="molecule type" value="Genomic_DNA"/>
</dbReference>
<dbReference type="Proteomes" id="UP000677228">
    <property type="component" value="Unassembled WGS sequence"/>
</dbReference>
<dbReference type="PANTHER" id="PTHR47642:SF5">
    <property type="entry name" value="ATP-DEPENDENT DNA HELICASE"/>
    <property type="match status" value="1"/>
</dbReference>
<reference evidence="1" key="1">
    <citation type="submission" date="2021-02" db="EMBL/GenBank/DDBJ databases">
        <authorList>
            <person name="Nowell W R."/>
        </authorList>
    </citation>
    <scope>NUCLEOTIDE SEQUENCE</scope>
</reference>
<dbReference type="AlphaFoldDB" id="A0A815HL06"/>
<dbReference type="EMBL" id="CAJOBA010070889">
    <property type="protein sequence ID" value="CAF4391079.1"/>
    <property type="molecule type" value="Genomic_DNA"/>
</dbReference>
<protein>
    <submittedName>
        <fullName evidence="1">Uncharacterized protein</fullName>
    </submittedName>
</protein>
<evidence type="ECO:0000313" key="2">
    <source>
        <dbReference type="EMBL" id="CAF1588335.1"/>
    </source>
</evidence>
<dbReference type="Proteomes" id="UP000663829">
    <property type="component" value="Unassembled WGS sequence"/>
</dbReference>
<feature type="non-terminal residue" evidence="1">
    <location>
        <position position="1"/>
    </location>
</feature>
<evidence type="ECO:0000313" key="4">
    <source>
        <dbReference type="EMBL" id="CAF4391079.1"/>
    </source>
</evidence>
<comment type="caution">
    <text evidence="1">The sequence shown here is derived from an EMBL/GenBank/DDBJ whole genome shotgun (WGS) entry which is preliminary data.</text>
</comment>
<proteinExistence type="predicted"/>
<accession>A0A815HL06</accession>